<dbReference type="OrthoDB" id="3640036at2759"/>
<dbReference type="EMBL" id="LAFY01000360">
    <property type="protein sequence ID" value="KJX99220.1"/>
    <property type="molecule type" value="Genomic_DNA"/>
</dbReference>
<evidence type="ECO:0000259" key="1">
    <source>
        <dbReference type="PROSITE" id="PS50181"/>
    </source>
</evidence>
<sequence length="272" mass="30768">MDELPKLFAALALEEGRASPPQEHSALIRLPVELKSAILSRLSAAQIERCRLVCHHLKALVDETSSHGTLLGPGPDAFVNALVEFYNHRGLHRECPSGRRFTEAIAVVSSWETEIAGGIRMKQPLSNEDRENRPTYLNHARVIIDVRILHHAPQMFDRQNHGVLDFPSFLSQLSRCPVQGVQVSTDSACWALYTQLDHPIENYREVMKRKHLPFTTAGEVARVFDISSFEAEGFAFCVKTKWAHGRLWELLKGMKTFGPVEKLAILEDLFFF</sequence>
<dbReference type="CDD" id="cd09917">
    <property type="entry name" value="F-box_SF"/>
    <property type="match status" value="1"/>
</dbReference>
<dbReference type="InterPro" id="IPR001810">
    <property type="entry name" value="F-box_dom"/>
</dbReference>
<dbReference type="SUPFAM" id="SSF81383">
    <property type="entry name" value="F-box domain"/>
    <property type="match status" value="1"/>
</dbReference>
<evidence type="ECO:0000313" key="3">
    <source>
        <dbReference type="Proteomes" id="UP000033647"/>
    </source>
</evidence>
<protein>
    <recommendedName>
        <fullName evidence="1">F-box domain-containing protein</fullName>
    </recommendedName>
</protein>
<evidence type="ECO:0000313" key="2">
    <source>
        <dbReference type="EMBL" id="KJX99220.1"/>
    </source>
</evidence>
<dbReference type="Gene3D" id="1.20.1280.50">
    <property type="match status" value="1"/>
</dbReference>
<dbReference type="AlphaFoldDB" id="A0A0F4GSN3"/>
<accession>A0A0F4GSN3</accession>
<dbReference type="PROSITE" id="PS50181">
    <property type="entry name" value="FBOX"/>
    <property type="match status" value="1"/>
</dbReference>
<feature type="domain" description="F-box" evidence="1">
    <location>
        <begin position="24"/>
        <end position="70"/>
    </location>
</feature>
<organism evidence="2 3">
    <name type="scientific">Zymoseptoria brevis</name>
    <dbReference type="NCBI Taxonomy" id="1047168"/>
    <lineage>
        <taxon>Eukaryota</taxon>
        <taxon>Fungi</taxon>
        <taxon>Dikarya</taxon>
        <taxon>Ascomycota</taxon>
        <taxon>Pezizomycotina</taxon>
        <taxon>Dothideomycetes</taxon>
        <taxon>Dothideomycetidae</taxon>
        <taxon>Mycosphaerellales</taxon>
        <taxon>Mycosphaerellaceae</taxon>
        <taxon>Zymoseptoria</taxon>
    </lineage>
</organism>
<reference evidence="2 3" key="1">
    <citation type="submission" date="2015-03" db="EMBL/GenBank/DDBJ databases">
        <title>RNA-seq based gene annotation and comparative genomics of four Zymoseptoria species reveal species-specific pathogenicity related genes and transposable element activity.</title>
        <authorList>
            <person name="Grandaubert J."/>
            <person name="Bhattacharyya A."/>
            <person name="Stukenbrock E.H."/>
        </authorList>
    </citation>
    <scope>NUCLEOTIDE SEQUENCE [LARGE SCALE GENOMIC DNA]</scope>
    <source>
        <strain evidence="2 3">Zb18110</strain>
    </source>
</reference>
<dbReference type="InterPro" id="IPR036047">
    <property type="entry name" value="F-box-like_dom_sf"/>
</dbReference>
<gene>
    <name evidence="2" type="ORF">TI39_contig368g00001</name>
</gene>
<proteinExistence type="predicted"/>
<name>A0A0F4GSN3_9PEZI</name>
<comment type="caution">
    <text evidence="2">The sequence shown here is derived from an EMBL/GenBank/DDBJ whole genome shotgun (WGS) entry which is preliminary data.</text>
</comment>
<keyword evidence="3" id="KW-1185">Reference proteome</keyword>
<dbReference type="Proteomes" id="UP000033647">
    <property type="component" value="Unassembled WGS sequence"/>
</dbReference>
<dbReference type="Pfam" id="PF12937">
    <property type="entry name" value="F-box-like"/>
    <property type="match status" value="1"/>
</dbReference>